<accession>A0A815RVY0</accession>
<comment type="caution">
    <text evidence="1">The sequence shown here is derived from an EMBL/GenBank/DDBJ whole genome shotgun (WGS) entry which is preliminary data.</text>
</comment>
<name>A0A815RVY0_9BILA</name>
<sequence length="193" mass="22317">MCSFRACAPRLELNYRSIHYVDLVRDLLAPYEPTALHCRTSRHAAMEHLLPVRSNFSFEFEHDPSLYVNIYTNHHHRWGRKHAQSYILVEGTQGAVKIQLGDLLTYEEDTNGKQNNYLQICSDEITKGEWFDVDLKGQRWFPHAFIGPMAAAMRAYENKNDLPSTAVRDALKTMAILETAWESSANMRPIQYV</sequence>
<dbReference type="Proteomes" id="UP000663882">
    <property type="component" value="Unassembled WGS sequence"/>
</dbReference>
<dbReference type="OrthoDB" id="446809at2759"/>
<evidence type="ECO:0000313" key="1">
    <source>
        <dbReference type="EMBL" id="CAF1482193.1"/>
    </source>
</evidence>
<evidence type="ECO:0008006" key="3">
    <source>
        <dbReference type="Google" id="ProtNLM"/>
    </source>
</evidence>
<gene>
    <name evidence="1" type="ORF">RFH988_LOCUS38036</name>
</gene>
<dbReference type="AlphaFoldDB" id="A0A815RVY0"/>
<dbReference type="Gene3D" id="3.30.360.10">
    <property type="entry name" value="Dihydrodipicolinate Reductase, domain 2"/>
    <property type="match status" value="1"/>
</dbReference>
<dbReference type="EMBL" id="CAJNOO010008458">
    <property type="protein sequence ID" value="CAF1482193.1"/>
    <property type="molecule type" value="Genomic_DNA"/>
</dbReference>
<proteinExistence type="predicted"/>
<reference evidence="1" key="1">
    <citation type="submission" date="2021-02" db="EMBL/GenBank/DDBJ databases">
        <authorList>
            <person name="Nowell W R."/>
        </authorList>
    </citation>
    <scope>NUCLEOTIDE SEQUENCE</scope>
</reference>
<organism evidence="1 2">
    <name type="scientific">Rotaria sordida</name>
    <dbReference type="NCBI Taxonomy" id="392033"/>
    <lineage>
        <taxon>Eukaryota</taxon>
        <taxon>Metazoa</taxon>
        <taxon>Spiralia</taxon>
        <taxon>Gnathifera</taxon>
        <taxon>Rotifera</taxon>
        <taxon>Eurotatoria</taxon>
        <taxon>Bdelloidea</taxon>
        <taxon>Philodinida</taxon>
        <taxon>Philodinidae</taxon>
        <taxon>Rotaria</taxon>
    </lineage>
</organism>
<evidence type="ECO:0000313" key="2">
    <source>
        <dbReference type="Proteomes" id="UP000663882"/>
    </source>
</evidence>
<protein>
    <recommendedName>
        <fullName evidence="3">Gfo/Idh/MocA-like oxidoreductase C-terminal domain-containing protein</fullName>
    </recommendedName>
</protein>